<reference evidence="2" key="1">
    <citation type="submission" date="2020-11" db="EMBL/GenBank/DDBJ databases">
        <title>Sequencing the genomes of 1000 actinobacteria strains.</title>
        <authorList>
            <person name="Klenk H.-P."/>
        </authorList>
    </citation>
    <scope>NUCLEOTIDE SEQUENCE</scope>
    <source>
        <strain evidence="2">DSM 43175</strain>
    </source>
</reference>
<gene>
    <name evidence="2" type="ORF">IW256_004001</name>
</gene>
<evidence type="ECO:0000313" key="3">
    <source>
        <dbReference type="Proteomes" id="UP000614047"/>
    </source>
</evidence>
<accession>A0A931DNI6</accession>
<dbReference type="GO" id="GO:0016301">
    <property type="term" value="F:kinase activity"/>
    <property type="evidence" value="ECO:0007669"/>
    <property type="project" value="UniProtKB-KW"/>
</dbReference>
<keyword evidence="1" id="KW-1133">Transmembrane helix</keyword>
<dbReference type="EMBL" id="JADOUA010000001">
    <property type="protein sequence ID" value="MBG6089888.1"/>
    <property type="molecule type" value="Genomic_DNA"/>
</dbReference>
<organism evidence="2 3">
    <name type="scientific">Actinomadura viridis</name>
    <dbReference type="NCBI Taxonomy" id="58110"/>
    <lineage>
        <taxon>Bacteria</taxon>
        <taxon>Bacillati</taxon>
        <taxon>Actinomycetota</taxon>
        <taxon>Actinomycetes</taxon>
        <taxon>Streptosporangiales</taxon>
        <taxon>Thermomonosporaceae</taxon>
        <taxon>Actinomadura</taxon>
    </lineage>
</organism>
<dbReference type="RefSeq" id="WP_197012429.1">
    <property type="nucleotide sequence ID" value="NZ_BAABES010000010.1"/>
</dbReference>
<keyword evidence="1" id="KW-0812">Transmembrane</keyword>
<protein>
    <submittedName>
        <fullName evidence="2">Signal transduction histidine kinase</fullName>
    </submittedName>
</protein>
<name>A0A931DNI6_9ACTN</name>
<proteinExistence type="predicted"/>
<evidence type="ECO:0000256" key="1">
    <source>
        <dbReference type="SAM" id="Phobius"/>
    </source>
</evidence>
<keyword evidence="3" id="KW-1185">Reference proteome</keyword>
<dbReference type="AlphaFoldDB" id="A0A931DNI6"/>
<keyword evidence="2" id="KW-0418">Kinase</keyword>
<keyword evidence="1" id="KW-0472">Membrane</keyword>
<evidence type="ECO:0000313" key="2">
    <source>
        <dbReference type="EMBL" id="MBG6089888.1"/>
    </source>
</evidence>
<comment type="caution">
    <text evidence="2">The sequence shown here is derived from an EMBL/GenBank/DDBJ whole genome shotgun (WGS) entry which is preliminary data.</text>
</comment>
<feature type="transmembrane region" description="Helical" evidence="1">
    <location>
        <begin position="84"/>
        <end position="105"/>
    </location>
</feature>
<sequence length="112" mass="12662">MADDPTPGELQRNISDLRHDLRDRHAALSQRLDALAREMVGLPLYQAHVETARREHDELAKDITDVVARLDADQRQRSADRRMILLALFTSVLAPLTLLILQLYLRGKGTAP</sequence>
<dbReference type="Proteomes" id="UP000614047">
    <property type="component" value="Unassembled WGS sequence"/>
</dbReference>
<keyword evidence="2" id="KW-0808">Transferase</keyword>